<evidence type="ECO:0000313" key="2">
    <source>
        <dbReference type="EMBL" id="KAL3090914.1"/>
    </source>
</evidence>
<dbReference type="EMBL" id="JBICCN010000138">
    <property type="protein sequence ID" value="KAL3090914.1"/>
    <property type="molecule type" value="Genomic_DNA"/>
</dbReference>
<keyword evidence="1" id="KW-0732">Signal</keyword>
<keyword evidence="3" id="KW-1185">Reference proteome</keyword>
<dbReference type="AlphaFoldDB" id="A0ABD2JJX7"/>
<dbReference type="Proteomes" id="UP001620645">
    <property type="component" value="Unassembled WGS sequence"/>
</dbReference>
<protein>
    <submittedName>
        <fullName evidence="2">Uncharacterized protein</fullName>
    </submittedName>
</protein>
<evidence type="ECO:0000313" key="3">
    <source>
        <dbReference type="Proteomes" id="UP001620645"/>
    </source>
</evidence>
<evidence type="ECO:0000256" key="1">
    <source>
        <dbReference type="SAM" id="SignalP"/>
    </source>
</evidence>
<accession>A0ABD2JJX7</accession>
<name>A0ABD2JJX7_HETSC</name>
<feature type="chain" id="PRO_5044843782" evidence="1">
    <location>
        <begin position="24"/>
        <end position="76"/>
    </location>
</feature>
<sequence>MGKCYFGCKCFAIAQFVVHLATAKPWELLAKAKPRTEKELQKEFEQNKSGQFDEGMRRTEGHGMNVQLISSSSLIR</sequence>
<organism evidence="2 3">
    <name type="scientific">Heterodera schachtii</name>
    <name type="common">Sugarbeet cyst nematode worm</name>
    <name type="synonym">Tylenchus schachtii</name>
    <dbReference type="NCBI Taxonomy" id="97005"/>
    <lineage>
        <taxon>Eukaryota</taxon>
        <taxon>Metazoa</taxon>
        <taxon>Ecdysozoa</taxon>
        <taxon>Nematoda</taxon>
        <taxon>Chromadorea</taxon>
        <taxon>Rhabditida</taxon>
        <taxon>Tylenchina</taxon>
        <taxon>Tylenchomorpha</taxon>
        <taxon>Tylenchoidea</taxon>
        <taxon>Heteroderidae</taxon>
        <taxon>Heteroderinae</taxon>
        <taxon>Heterodera</taxon>
    </lineage>
</organism>
<reference evidence="2 3" key="1">
    <citation type="submission" date="2024-10" db="EMBL/GenBank/DDBJ databases">
        <authorList>
            <person name="Kim D."/>
        </authorList>
    </citation>
    <scope>NUCLEOTIDE SEQUENCE [LARGE SCALE GENOMIC DNA]</scope>
    <source>
        <strain evidence="2">Taebaek</strain>
    </source>
</reference>
<proteinExistence type="predicted"/>
<gene>
    <name evidence="2" type="ORF">niasHS_007289</name>
</gene>
<comment type="caution">
    <text evidence="2">The sequence shown here is derived from an EMBL/GenBank/DDBJ whole genome shotgun (WGS) entry which is preliminary data.</text>
</comment>
<feature type="signal peptide" evidence="1">
    <location>
        <begin position="1"/>
        <end position="23"/>
    </location>
</feature>